<sequence length="112" mass="12823">MVERIYRKLEGMGLKFVSGRLEQNTQERTIGYTVTFDMDLDFTHFKQMANQYIPNYLDSRANAIRPELDGLAGHNSYNLLGEVENIGGNQALFALFTSPKNYNDQWATGPKR</sequence>
<comment type="caution">
    <text evidence="1">The sequence shown here is derived from an EMBL/GenBank/DDBJ whole genome shotgun (WGS) entry which is preliminary data.</text>
</comment>
<dbReference type="Proteomes" id="UP001228468">
    <property type="component" value="Unassembled WGS sequence"/>
</dbReference>
<evidence type="ECO:0000313" key="1">
    <source>
        <dbReference type="EMBL" id="MDP8572592.1"/>
    </source>
</evidence>
<keyword evidence="2" id="KW-1185">Reference proteome</keyword>
<gene>
    <name evidence="1" type="ORF">RAM78_09260</name>
</gene>
<proteinExistence type="predicted"/>
<evidence type="ECO:0000313" key="2">
    <source>
        <dbReference type="Proteomes" id="UP001228468"/>
    </source>
</evidence>
<organism evidence="1 2">
    <name type="scientific">Pseudomonas iranensis</name>
    <dbReference type="NCBI Taxonomy" id="2745503"/>
    <lineage>
        <taxon>Bacteria</taxon>
        <taxon>Pseudomonadati</taxon>
        <taxon>Pseudomonadota</taxon>
        <taxon>Gammaproteobacteria</taxon>
        <taxon>Pseudomonadales</taxon>
        <taxon>Pseudomonadaceae</taxon>
        <taxon>Pseudomonas</taxon>
    </lineage>
</organism>
<accession>A0ABT9K1M8</accession>
<dbReference type="RefSeq" id="WP_240783213.1">
    <property type="nucleotide sequence ID" value="NZ_JAVCAN010000003.1"/>
</dbReference>
<reference evidence="1 2" key="1">
    <citation type="submission" date="2023-08" db="EMBL/GenBank/DDBJ databases">
        <title>Whole Genome exploration of the biotechnological potential of heavy metal resistant bacteria.</title>
        <authorList>
            <person name="Adeniji A."/>
            <person name="Ayangbenro A."/>
        </authorList>
    </citation>
    <scope>NUCLEOTIDE SEQUENCE [LARGE SCALE GENOMIC DNA]</scope>
    <source>
        <strain evidence="1 2">ABS_30</strain>
    </source>
</reference>
<dbReference type="EMBL" id="JAVCAN010000003">
    <property type="protein sequence ID" value="MDP8572592.1"/>
    <property type="molecule type" value="Genomic_DNA"/>
</dbReference>
<protein>
    <submittedName>
        <fullName evidence="1">Uncharacterized protein</fullName>
    </submittedName>
</protein>
<name>A0ABT9K1M8_9PSED</name>